<reference evidence="1" key="1">
    <citation type="journal article" date="2021" name="Proc. Natl. Acad. Sci. U.S.A.">
        <title>A Catalog of Tens of Thousands of Viruses from Human Metagenomes Reveals Hidden Associations with Chronic Diseases.</title>
        <authorList>
            <person name="Tisza M.J."/>
            <person name="Buck C.B."/>
        </authorList>
    </citation>
    <scope>NUCLEOTIDE SEQUENCE</scope>
    <source>
        <strain evidence="1">CtBCr48</strain>
    </source>
</reference>
<dbReference type="EMBL" id="BK032595">
    <property type="protein sequence ID" value="DAF50374.1"/>
    <property type="molecule type" value="Genomic_DNA"/>
</dbReference>
<sequence length="33" mass="3865">MNLVFSFGIAFRLSLAVYILYHIQKQMSISIFI</sequence>
<accession>A0A8S5SHE0</accession>
<organism evidence="1">
    <name type="scientific">Siphoviridae sp. ctBCr48</name>
    <dbReference type="NCBI Taxonomy" id="2827802"/>
    <lineage>
        <taxon>Viruses</taxon>
        <taxon>Duplodnaviria</taxon>
        <taxon>Heunggongvirae</taxon>
        <taxon>Uroviricota</taxon>
        <taxon>Caudoviricetes</taxon>
    </lineage>
</organism>
<protein>
    <submittedName>
        <fullName evidence="1">Uncharacterized protein</fullName>
    </submittedName>
</protein>
<proteinExistence type="predicted"/>
<evidence type="ECO:0000313" key="1">
    <source>
        <dbReference type="EMBL" id="DAF50374.1"/>
    </source>
</evidence>
<name>A0A8S5SHE0_9CAUD</name>